<organism evidence="1 2">
    <name type="scientific">Larimichthys crocea</name>
    <name type="common">Large yellow croaker</name>
    <name type="synonym">Pseudosciaena crocea</name>
    <dbReference type="NCBI Taxonomy" id="215358"/>
    <lineage>
        <taxon>Eukaryota</taxon>
        <taxon>Metazoa</taxon>
        <taxon>Chordata</taxon>
        <taxon>Craniata</taxon>
        <taxon>Vertebrata</taxon>
        <taxon>Euteleostomi</taxon>
        <taxon>Actinopterygii</taxon>
        <taxon>Neopterygii</taxon>
        <taxon>Teleostei</taxon>
        <taxon>Neoteleostei</taxon>
        <taxon>Acanthomorphata</taxon>
        <taxon>Eupercaria</taxon>
        <taxon>Sciaenidae</taxon>
        <taxon>Larimichthys</taxon>
    </lineage>
</organism>
<name>A0ACD3QR53_LARCR</name>
<gene>
    <name evidence="1" type="ORF">E3U43_002264</name>
</gene>
<keyword evidence="2" id="KW-1185">Reference proteome</keyword>
<protein>
    <submittedName>
        <fullName evidence="1">Uncharacterized protein</fullName>
    </submittedName>
</protein>
<dbReference type="Proteomes" id="UP000793456">
    <property type="component" value="Chromosome XV"/>
</dbReference>
<dbReference type="EMBL" id="CM011688">
    <property type="protein sequence ID" value="TMS09605.1"/>
    <property type="molecule type" value="Genomic_DNA"/>
</dbReference>
<accession>A0ACD3QR53</accession>
<sequence length="361" mass="40193">MSSRSRRSCVKSRSSCVGHKDLDGRLTLQKPGWTKDEVIDLVQKYGMKRWSLIAKHLHSRNGKQCRERWHNHLNPTAHSLSSVNDHSSCTSSDQSVCGRHGNHAHLCSVCVPASSSSGYDSSLSMCELPAPVEVMEDAETWSLHPKEVTSSLSTCLYRVDTDPTPSEIRHMLKSAPLTPTPLKMNSSRRDEVSVCWRSMNLTWDSQQSSSSSEVQGESLLSCILQVQTASSSTSEVQRGSSTTSEVQTESSTTFEVKEESSTTSEVQEESSTTSEVQEESSSVQQQVQRAVLSCDELGCFPLEGQMDVWWRQQPVGFQHSPECPAYQLNPFELSVDFEVVLFGKTDDQMSLTEQARLYVEP</sequence>
<evidence type="ECO:0000313" key="1">
    <source>
        <dbReference type="EMBL" id="TMS09605.1"/>
    </source>
</evidence>
<evidence type="ECO:0000313" key="2">
    <source>
        <dbReference type="Proteomes" id="UP000793456"/>
    </source>
</evidence>
<reference evidence="1" key="1">
    <citation type="submission" date="2018-11" db="EMBL/GenBank/DDBJ databases">
        <title>The sequence and de novo assembly of Larimichthys crocea genome using PacBio and Hi-C technologies.</title>
        <authorList>
            <person name="Xu P."/>
            <person name="Chen B."/>
            <person name="Zhou Z."/>
            <person name="Ke Q."/>
            <person name="Wu Y."/>
            <person name="Bai H."/>
            <person name="Pu F."/>
        </authorList>
    </citation>
    <scope>NUCLEOTIDE SEQUENCE</scope>
    <source>
        <tissue evidence="1">Muscle</tissue>
    </source>
</reference>
<comment type="caution">
    <text evidence="1">The sequence shown here is derived from an EMBL/GenBank/DDBJ whole genome shotgun (WGS) entry which is preliminary data.</text>
</comment>
<proteinExistence type="predicted"/>